<organism evidence="1">
    <name type="scientific">Trichuris suis</name>
    <name type="common">pig whipworm</name>
    <dbReference type="NCBI Taxonomy" id="68888"/>
    <lineage>
        <taxon>Eukaryota</taxon>
        <taxon>Metazoa</taxon>
        <taxon>Ecdysozoa</taxon>
        <taxon>Nematoda</taxon>
        <taxon>Enoplea</taxon>
        <taxon>Dorylaimia</taxon>
        <taxon>Trichinellida</taxon>
        <taxon>Trichuridae</taxon>
        <taxon>Trichuris</taxon>
    </lineage>
</organism>
<proteinExistence type="predicted"/>
<dbReference type="EMBL" id="KL368066">
    <property type="protein sequence ID" value="KFD59365.1"/>
    <property type="molecule type" value="Genomic_DNA"/>
</dbReference>
<feature type="non-terminal residue" evidence="1">
    <location>
        <position position="57"/>
    </location>
</feature>
<accession>A0A085MQ69</accession>
<dbReference type="AlphaFoldDB" id="A0A085MQ69"/>
<reference evidence="1" key="1">
    <citation type="journal article" date="2014" name="Nat. Genet.">
        <title>Genome and transcriptome of the porcine whipworm Trichuris suis.</title>
        <authorList>
            <person name="Jex A.R."/>
            <person name="Nejsum P."/>
            <person name="Schwarz E.M."/>
            <person name="Hu L."/>
            <person name="Young N.D."/>
            <person name="Hall R.S."/>
            <person name="Korhonen P.K."/>
            <person name="Liao S."/>
            <person name="Thamsborg S."/>
            <person name="Xia J."/>
            <person name="Xu P."/>
            <person name="Wang S."/>
            <person name="Scheerlinck J.P."/>
            <person name="Hofmann A."/>
            <person name="Sternberg P.W."/>
            <person name="Wang J."/>
            <person name="Gasser R.B."/>
        </authorList>
    </citation>
    <scope>NUCLEOTIDE SEQUENCE [LARGE SCALE GENOMIC DNA]</scope>
    <source>
        <strain evidence="1">DCEP-RM93F</strain>
    </source>
</reference>
<protein>
    <submittedName>
        <fullName evidence="1">Uncharacterized protein</fullName>
    </submittedName>
</protein>
<evidence type="ECO:0000313" key="1">
    <source>
        <dbReference type="EMBL" id="KFD59365.1"/>
    </source>
</evidence>
<name>A0A085MQ69_9BILA</name>
<dbReference type="Proteomes" id="UP000030758">
    <property type="component" value="Unassembled WGS sequence"/>
</dbReference>
<sequence length="57" mass="5884">MTSSPAPIYCAKDEADGNFCIVCTVTVTTGGRAKTSSHQLFNGIYGWRIGAGSGIAT</sequence>
<gene>
    <name evidence="1" type="ORF">M514_14127</name>
</gene>